<reference evidence="1" key="2">
    <citation type="submission" date="2023-05" db="EMBL/GenBank/DDBJ databases">
        <authorList>
            <person name="Fouks B."/>
        </authorList>
    </citation>
    <scope>NUCLEOTIDE SEQUENCE</scope>
    <source>
        <strain evidence="1">Stay&amp;Tobe</strain>
        <tissue evidence="1">Testes</tissue>
    </source>
</reference>
<dbReference type="AlphaFoldDB" id="A0AAD7ZIC4"/>
<proteinExistence type="predicted"/>
<name>A0AAD7ZIC4_DIPPU</name>
<evidence type="ECO:0000313" key="2">
    <source>
        <dbReference type="Proteomes" id="UP001233999"/>
    </source>
</evidence>
<dbReference type="Proteomes" id="UP001233999">
    <property type="component" value="Unassembled WGS sequence"/>
</dbReference>
<keyword evidence="2" id="KW-1185">Reference proteome</keyword>
<accession>A0AAD7ZIC4</accession>
<sequence>TTMSRLKETHHHARDHLKLAQFRGNCKGLGLGLRWTLLAYKNPTVEKHLENRLDGEQYSSYFCPKIGGQKLLLHLIHCLIPCFTKFKAKFDACSLFLSFYQHTA</sequence>
<feature type="non-terminal residue" evidence="1">
    <location>
        <position position="1"/>
    </location>
</feature>
<comment type="caution">
    <text evidence="1">The sequence shown here is derived from an EMBL/GenBank/DDBJ whole genome shotgun (WGS) entry which is preliminary data.</text>
</comment>
<dbReference type="EMBL" id="JASPKZ010008082">
    <property type="protein sequence ID" value="KAJ9580951.1"/>
    <property type="molecule type" value="Genomic_DNA"/>
</dbReference>
<gene>
    <name evidence="1" type="ORF">L9F63_023872</name>
</gene>
<reference evidence="1" key="1">
    <citation type="journal article" date="2023" name="IScience">
        <title>Live-bearing cockroach genome reveals convergent evolutionary mechanisms linked to viviparity in insects and beyond.</title>
        <authorList>
            <person name="Fouks B."/>
            <person name="Harrison M.C."/>
            <person name="Mikhailova A.A."/>
            <person name="Marchal E."/>
            <person name="English S."/>
            <person name="Carruthers M."/>
            <person name="Jennings E.C."/>
            <person name="Chiamaka E.L."/>
            <person name="Frigard R.A."/>
            <person name="Pippel M."/>
            <person name="Attardo G.M."/>
            <person name="Benoit J.B."/>
            <person name="Bornberg-Bauer E."/>
            <person name="Tobe S.S."/>
        </authorList>
    </citation>
    <scope>NUCLEOTIDE SEQUENCE</scope>
    <source>
        <strain evidence="1">Stay&amp;Tobe</strain>
    </source>
</reference>
<organism evidence="1 2">
    <name type="scientific">Diploptera punctata</name>
    <name type="common">Pacific beetle cockroach</name>
    <dbReference type="NCBI Taxonomy" id="6984"/>
    <lineage>
        <taxon>Eukaryota</taxon>
        <taxon>Metazoa</taxon>
        <taxon>Ecdysozoa</taxon>
        <taxon>Arthropoda</taxon>
        <taxon>Hexapoda</taxon>
        <taxon>Insecta</taxon>
        <taxon>Pterygota</taxon>
        <taxon>Neoptera</taxon>
        <taxon>Polyneoptera</taxon>
        <taxon>Dictyoptera</taxon>
        <taxon>Blattodea</taxon>
        <taxon>Blaberoidea</taxon>
        <taxon>Blaberidae</taxon>
        <taxon>Diplopterinae</taxon>
        <taxon>Diploptera</taxon>
    </lineage>
</organism>
<protein>
    <submittedName>
        <fullName evidence="1">Uncharacterized protein</fullName>
    </submittedName>
</protein>
<feature type="non-terminal residue" evidence="1">
    <location>
        <position position="104"/>
    </location>
</feature>
<evidence type="ECO:0000313" key="1">
    <source>
        <dbReference type="EMBL" id="KAJ9580951.1"/>
    </source>
</evidence>